<dbReference type="STRING" id="559515.M4BIT0"/>
<dbReference type="eggNOG" id="ENOG502SST5">
    <property type="taxonomic scope" value="Eukaryota"/>
</dbReference>
<feature type="signal peptide" evidence="1">
    <location>
        <begin position="1"/>
        <end position="20"/>
    </location>
</feature>
<protein>
    <submittedName>
        <fullName evidence="2">Uncharacterized protein</fullName>
    </submittedName>
</protein>
<name>M4BIT0_HYAAE</name>
<accession>M4BIT0</accession>
<dbReference type="VEuPathDB" id="FungiDB:HpaG806307"/>
<dbReference type="EMBL" id="JH598301">
    <property type="status" value="NOT_ANNOTATED_CDS"/>
    <property type="molecule type" value="Genomic_DNA"/>
</dbReference>
<feature type="chain" id="PRO_5004048899" evidence="1">
    <location>
        <begin position="21"/>
        <end position="136"/>
    </location>
</feature>
<sequence length="136" mass="14763">MMSFRTAALFAGLALTSSAAQEQQPVHDLGLNAYDQARDVTLNEVAFLTTTACHPSLYNADVTSRVCFTEFTTVTTQTSGGGTYYKFQVKGCPVDTEKQLGYCREGACSTTSLYEVAIYSQPRTSAVFLTSIKEVV</sequence>
<dbReference type="OMA" id="FQVAGCP"/>
<dbReference type="HOGENOM" id="CLU_117422_0_0_1"/>
<keyword evidence="1" id="KW-0732">Signal</keyword>
<reference evidence="2" key="2">
    <citation type="submission" date="2015-06" db="UniProtKB">
        <authorList>
            <consortium name="EnsemblProtists"/>
        </authorList>
    </citation>
    <scope>IDENTIFICATION</scope>
    <source>
        <strain evidence="2">Emoy2</strain>
    </source>
</reference>
<reference evidence="3" key="1">
    <citation type="journal article" date="2010" name="Science">
        <title>Signatures of adaptation to obligate biotrophy in the Hyaloperonospora arabidopsidis genome.</title>
        <authorList>
            <person name="Baxter L."/>
            <person name="Tripathy S."/>
            <person name="Ishaque N."/>
            <person name="Boot N."/>
            <person name="Cabral A."/>
            <person name="Kemen E."/>
            <person name="Thines M."/>
            <person name="Ah-Fong A."/>
            <person name="Anderson R."/>
            <person name="Badejoko W."/>
            <person name="Bittner-Eddy P."/>
            <person name="Boore J.L."/>
            <person name="Chibucos M.C."/>
            <person name="Coates M."/>
            <person name="Dehal P."/>
            <person name="Delehaunty K."/>
            <person name="Dong S."/>
            <person name="Downton P."/>
            <person name="Dumas B."/>
            <person name="Fabro G."/>
            <person name="Fronick C."/>
            <person name="Fuerstenberg S.I."/>
            <person name="Fulton L."/>
            <person name="Gaulin E."/>
            <person name="Govers F."/>
            <person name="Hughes L."/>
            <person name="Humphray S."/>
            <person name="Jiang R.H."/>
            <person name="Judelson H."/>
            <person name="Kamoun S."/>
            <person name="Kyung K."/>
            <person name="Meijer H."/>
            <person name="Minx P."/>
            <person name="Morris P."/>
            <person name="Nelson J."/>
            <person name="Phuntumart V."/>
            <person name="Qutob D."/>
            <person name="Rehmany A."/>
            <person name="Rougon-Cardoso A."/>
            <person name="Ryden P."/>
            <person name="Torto-Alalibo T."/>
            <person name="Studholme D."/>
            <person name="Wang Y."/>
            <person name="Win J."/>
            <person name="Wood J."/>
            <person name="Clifton S.W."/>
            <person name="Rogers J."/>
            <person name="Van den Ackerveken G."/>
            <person name="Jones J.D."/>
            <person name="McDowell J.M."/>
            <person name="Beynon J."/>
            <person name="Tyler B.M."/>
        </authorList>
    </citation>
    <scope>NUCLEOTIDE SEQUENCE [LARGE SCALE GENOMIC DNA]</scope>
    <source>
        <strain evidence="3">Emoy2</strain>
    </source>
</reference>
<evidence type="ECO:0000256" key="1">
    <source>
        <dbReference type="SAM" id="SignalP"/>
    </source>
</evidence>
<dbReference type="AlphaFoldDB" id="M4BIT0"/>
<dbReference type="EnsemblProtists" id="HpaT806307">
    <property type="protein sequence ID" value="HpaP806307"/>
    <property type="gene ID" value="HpaG806307"/>
</dbReference>
<dbReference type="InParanoid" id="M4BIT0"/>
<evidence type="ECO:0000313" key="3">
    <source>
        <dbReference type="Proteomes" id="UP000011713"/>
    </source>
</evidence>
<dbReference type="Proteomes" id="UP000011713">
    <property type="component" value="Unassembled WGS sequence"/>
</dbReference>
<evidence type="ECO:0000313" key="2">
    <source>
        <dbReference type="EnsemblProtists" id="HpaP806307"/>
    </source>
</evidence>
<organism evidence="2 3">
    <name type="scientific">Hyaloperonospora arabidopsidis (strain Emoy2)</name>
    <name type="common">Downy mildew agent</name>
    <name type="synonym">Peronospora arabidopsidis</name>
    <dbReference type="NCBI Taxonomy" id="559515"/>
    <lineage>
        <taxon>Eukaryota</taxon>
        <taxon>Sar</taxon>
        <taxon>Stramenopiles</taxon>
        <taxon>Oomycota</taxon>
        <taxon>Peronosporomycetes</taxon>
        <taxon>Peronosporales</taxon>
        <taxon>Peronosporaceae</taxon>
        <taxon>Hyaloperonospora</taxon>
    </lineage>
</organism>
<proteinExistence type="predicted"/>
<keyword evidence="3" id="KW-1185">Reference proteome</keyword>